<feature type="region of interest" description="Disordered" evidence="1">
    <location>
        <begin position="487"/>
        <end position="509"/>
    </location>
</feature>
<evidence type="ECO:0000313" key="3">
    <source>
        <dbReference type="EMBL" id="MBD7987972.1"/>
    </source>
</evidence>
<sequence length="509" mass="55585">MADYRLTPDGVQARQLTDEEQSLLLQAKARMHQLRVPRLLERPNDRLFVAALDGTGNSVYRDFHGNHTVVAQLKQKLEQLRHPAIAIGYVEGVGTQGGLLTAAHDAASAATFEARVEEAYLRFCEQAAAWIQEDPGVRIHIAGVGFSRGAEAAAALLRLVHDRGIRDPVGADVRFDDDNVLTRIRWADRPLLVPPGQTAQVALLLDPVATGLSDIDRRLPPSNVSTVQFTSLQESRDHFTATLHVPFGISSRGRVANFLIGGAHADIGGGYLIDGTSREVLNMGIDMFNAMLDEPRLQKVPVATDPRMYVAHSSDQHLGGAWPTVFHAHFGRRIMHTEISPECRITAPAPCLREPVDQHLADRLQWHHVRVTRAPGGTDAKLEMAAAAISDMHARDAGLIDAVVAHSWMPGRAEALVAREHVRLLFDRLGDAAKQGDVPGMWEVARTYVDLVPGGHVFRSAHGLARAWSDSREHVRASANPEHIAGFTEPGHALVPPSLQPDVAPSPHR</sequence>
<proteinExistence type="predicted"/>
<dbReference type="RefSeq" id="WP_191729172.1">
    <property type="nucleotide sequence ID" value="NZ_JACSQJ010000003.1"/>
</dbReference>
<dbReference type="Pfam" id="PF09994">
    <property type="entry name" value="T6SS_Tle1-like_cat"/>
    <property type="match status" value="1"/>
</dbReference>
<reference evidence="3 4" key="1">
    <citation type="submission" date="2020-08" db="EMBL/GenBank/DDBJ databases">
        <title>A Genomic Blueprint of the Chicken Gut Microbiome.</title>
        <authorList>
            <person name="Gilroy R."/>
            <person name="Ravi A."/>
            <person name="Getino M."/>
            <person name="Pursley I."/>
            <person name="Horton D.L."/>
            <person name="Alikhan N.-F."/>
            <person name="Baker D."/>
            <person name="Gharbi K."/>
            <person name="Hall N."/>
            <person name="Watson M."/>
            <person name="Adriaenssens E.M."/>
            <person name="Foster-Nyarko E."/>
            <person name="Jarju S."/>
            <person name="Secka A."/>
            <person name="Antonio M."/>
            <person name="Oren A."/>
            <person name="Chaudhuri R."/>
            <person name="La Ragione R.M."/>
            <person name="Hildebrand F."/>
            <person name="Pallen M.J."/>
        </authorList>
    </citation>
    <scope>NUCLEOTIDE SEQUENCE [LARGE SCALE GENOMIC DNA]</scope>
    <source>
        <strain evidence="3 4">Sa2BVA3</strain>
    </source>
</reference>
<comment type="caution">
    <text evidence="3">The sequence shown here is derived from an EMBL/GenBank/DDBJ whole genome shotgun (WGS) entry which is preliminary data.</text>
</comment>
<gene>
    <name evidence="3" type="ORF">H9645_08010</name>
</gene>
<name>A0ABR8UIY3_9GAMM</name>
<feature type="domain" description="T6SS Phospholipase effector Tle1-like catalytic" evidence="2">
    <location>
        <begin position="48"/>
        <end position="166"/>
    </location>
</feature>
<organism evidence="3 4">
    <name type="scientific">Luteimonas colneyensis</name>
    <dbReference type="NCBI Taxonomy" id="2762230"/>
    <lineage>
        <taxon>Bacteria</taxon>
        <taxon>Pseudomonadati</taxon>
        <taxon>Pseudomonadota</taxon>
        <taxon>Gammaproteobacteria</taxon>
        <taxon>Lysobacterales</taxon>
        <taxon>Lysobacteraceae</taxon>
        <taxon>Luteimonas</taxon>
    </lineage>
</organism>
<dbReference type="Proteomes" id="UP000647183">
    <property type="component" value="Unassembled WGS sequence"/>
</dbReference>
<dbReference type="EMBL" id="JACSQJ010000003">
    <property type="protein sequence ID" value="MBD7987972.1"/>
    <property type="molecule type" value="Genomic_DNA"/>
</dbReference>
<protein>
    <submittedName>
        <fullName evidence="3">DUF2235 domain-containing protein</fullName>
    </submittedName>
</protein>
<dbReference type="InterPro" id="IPR018712">
    <property type="entry name" value="Tle1-like_cat"/>
</dbReference>
<evidence type="ECO:0000313" key="4">
    <source>
        <dbReference type="Proteomes" id="UP000647183"/>
    </source>
</evidence>
<dbReference type="PANTHER" id="PTHR33840">
    <property type="match status" value="1"/>
</dbReference>
<dbReference type="PANTHER" id="PTHR33840:SF1">
    <property type="entry name" value="TLE1 PHOSPHOLIPASE DOMAIN-CONTAINING PROTEIN"/>
    <property type="match status" value="1"/>
</dbReference>
<evidence type="ECO:0000256" key="1">
    <source>
        <dbReference type="SAM" id="MobiDB-lite"/>
    </source>
</evidence>
<evidence type="ECO:0000259" key="2">
    <source>
        <dbReference type="Pfam" id="PF09994"/>
    </source>
</evidence>
<keyword evidence="4" id="KW-1185">Reference proteome</keyword>
<accession>A0ABR8UIY3</accession>